<dbReference type="InterPro" id="IPR040967">
    <property type="entry name" value="DUF5595"/>
</dbReference>
<dbReference type="EMBL" id="MCGT01000022">
    <property type="protein sequence ID" value="ORX50817.1"/>
    <property type="molecule type" value="Genomic_DNA"/>
</dbReference>
<comment type="subunit">
    <text evidence="10">Component of the NDC80 complex.</text>
</comment>
<comment type="subcellular location">
    <subcellularLocation>
        <location evidence="10">Chromosome</location>
        <location evidence="10">Centromere</location>
        <location evidence="10">Kinetochore</location>
    </subcellularLocation>
    <subcellularLocation>
        <location evidence="10">Nucleus</location>
    </subcellularLocation>
</comment>
<evidence type="ECO:0000313" key="14">
    <source>
        <dbReference type="EMBL" id="ORX50817.1"/>
    </source>
</evidence>
<evidence type="ECO:0000256" key="5">
    <source>
        <dbReference type="ARBA" id="ARBA00022838"/>
    </source>
</evidence>
<evidence type="ECO:0000256" key="10">
    <source>
        <dbReference type="RuleBase" id="RU368072"/>
    </source>
</evidence>
<comment type="caution">
    <text evidence="14">The sequence shown here is derived from an EMBL/GenBank/DDBJ whole genome shotgun (WGS) entry which is preliminary data.</text>
</comment>
<dbReference type="Pfam" id="PF03801">
    <property type="entry name" value="Ndc80_HEC"/>
    <property type="match status" value="1"/>
</dbReference>
<comment type="function">
    <text evidence="10">Acts as a component of the essential kinetochore-associated NDC80 complex, which is required for chromosome segregation and spindle checkpoint activity.</text>
</comment>
<evidence type="ECO:0000256" key="3">
    <source>
        <dbReference type="ARBA" id="ARBA00022618"/>
    </source>
</evidence>
<evidence type="ECO:0000256" key="2">
    <source>
        <dbReference type="ARBA" id="ARBA00022454"/>
    </source>
</evidence>
<dbReference type="Gene3D" id="6.10.250.1950">
    <property type="match status" value="1"/>
</dbReference>
<evidence type="ECO:0000313" key="15">
    <source>
        <dbReference type="Proteomes" id="UP000242146"/>
    </source>
</evidence>
<name>A0A1X2GCQ1_9FUNG</name>
<sequence length="599" mass="69039">MDLSSNNIAGRLSDQGNMRYSLSVKRRRSSAFQRRVSTMKPNSPFISTAAETFNKGGSYASIKLHSDPRDIKSQDFQRPAIRSIVTYLSGAGYTGVIGIRTLRHMASKDFQAIFKFLHARIDVNYVYGKKKFEDEIIDILRMLKYPLADTISSKAMYSIAAPHSYPTFLALLLWMTDICKIHDSLVNEVNLGMQTSEVIDTKEELGLDEMDMLFFDFTTMAYNSFMDGADDLKPIEEELNSVFEAVNEGGISRVKQLVSEKEQLENHLNEISGNMSPLEQLEHAKKMMEKDIANYNQYIERKKRSIRESSEAITRCNLEIEKQGNYIASFEKQRDELQLVLQDNAISNEDIDQQSRRLEKLEQETDVLRKKLDEARHESWEKERALERMVINVQQFVEEYNELASKLATIPLDHFHVSSNFGSQLQFDASSEDLAKLVSLDLENDILPSLVQLEQTLKARNIDDRSTEMEKQDEWRTLQSSLREKNQEAETLDETTVKKKRDYDRAQEALRIESERYVKTMTDTDQIIRDARTSSANDLFTSRQKEKQVDIELTQMEYLAKEHRANMAQTVAQIVEDVKSTVEFFSQKMAALQVNDTSQ</sequence>
<dbReference type="Pfam" id="PF18077">
    <property type="entry name" value="DUF5595"/>
    <property type="match status" value="1"/>
</dbReference>
<evidence type="ECO:0000256" key="6">
    <source>
        <dbReference type="ARBA" id="ARBA00023054"/>
    </source>
</evidence>
<dbReference type="GO" id="GO:0031262">
    <property type="term" value="C:Ndc80 complex"/>
    <property type="evidence" value="ECO:0007669"/>
    <property type="project" value="UniProtKB-UniRule"/>
</dbReference>
<dbReference type="GO" id="GO:0051315">
    <property type="term" value="P:attachment of mitotic spindle microtubules to kinetochore"/>
    <property type="evidence" value="ECO:0007669"/>
    <property type="project" value="UniProtKB-UniRule"/>
</dbReference>
<dbReference type="PANTHER" id="PTHR10643:SF2">
    <property type="entry name" value="KINETOCHORE PROTEIN NDC80 HOMOLOG"/>
    <property type="match status" value="1"/>
</dbReference>
<gene>
    <name evidence="14" type="ORF">DM01DRAFT_1337410</name>
</gene>
<keyword evidence="5 10" id="KW-0995">Kinetochore</keyword>
<dbReference type="OrthoDB" id="7459479at2759"/>
<keyword evidence="6 11" id="KW-0175">Coiled coil</keyword>
<feature type="domain" description="Kinetochore protein Ndc80 CH" evidence="12">
    <location>
        <begin position="34"/>
        <end position="184"/>
    </location>
</feature>
<evidence type="ECO:0000256" key="9">
    <source>
        <dbReference type="ARBA" id="ARBA00023328"/>
    </source>
</evidence>
<accession>A0A1X2GCQ1</accession>
<feature type="coiled-coil region" evidence="11">
    <location>
        <begin position="254"/>
        <end position="298"/>
    </location>
</feature>
<dbReference type="InterPro" id="IPR055260">
    <property type="entry name" value="Ndc80_CH"/>
</dbReference>
<evidence type="ECO:0000256" key="1">
    <source>
        <dbReference type="ARBA" id="ARBA00007050"/>
    </source>
</evidence>
<keyword evidence="4 10" id="KW-0498">Mitosis</keyword>
<dbReference type="InterPro" id="IPR038273">
    <property type="entry name" value="Ndc80_sf"/>
</dbReference>
<proteinExistence type="inferred from homology"/>
<dbReference type="GO" id="GO:0005634">
    <property type="term" value="C:nucleus"/>
    <property type="evidence" value="ECO:0007669"/>
    <property type="project" value="UniProtKB-SubCell"/>
</dbReference>
<feature type="domain" description="DUF5595" evidence="13">
    <location>
        <begin position="209"/>
        <end position="269"/>
    </location>
</feature>
<keyword evidence="8 10" id="KW-0131">Cell cycle</keyword>
<evidence type="ECO:0000259" key="12">
    <source>
        <dbReference type="Pfam" id="PF03801"/>
    </source>
</evidence>
<dbReference type="Gene3D" id="1.10.418.30">
    <property type="entry name" value="Ncd80 complex, Ncd80 subunit"/>
    <property type="match status" value="1"/>
</dbReference>
<evidence type="ECO:0000256" key="7">
    <source>
        <dbReference type="ARBA" id="ARBA00023242"/>
    </source>
</evidence>
<keyword evidence="2 10" id="KW-0158">Chromosome</keyword>
<keyword evidence="9 10" id="KW-0137">Centromere</keyword>
<evidence type="ECO:0000256" key="8">
    <source>
        <dbReference type="ARBA" id="ARBA00023306"/>
    </source>
</evidence>
<keyword evidence="3 10" id="KW-0132">Cell division</keyword>
<keyword evidence="15" id="KW-1185">Reference proteome</keyword>
<reference evidence="14 15" key="1">
    <citation type="submission" date="2016-07" db="EMBL/GenBank/DDBJ databases">
        <title>Pervasive Adenine N6-methylation of Active Genes in Fungi.</title>
        <authorList>
            <consortium name="DOE Joint Genome Institute"/>
            <person name="Mondo S.J."/>
            <person name="Dannebaum R.O."/>
            <person name="Kuo R.C."/>
            <person name="Labutti K."/>
            <person name="Haridas S."/>
            <person name="Kuo A."/>
            <person name="Salamov A."/>
            <person name="Ahrendt S.R."/>
            <person name="Lipzen A."/>
            <person name="Sullivan W."/>
            <person name="Andreopoulos W.B."/>
            <person name="Clum A."/>
            <person name="Lindquist E."/>
            <person name="Daum C."/>
            <person name="Ramamoorthy G.K."/>
            <person name="Gryganskyi A."/>
            <person name="Culley D."/>
            <person name="Magnuson J.K."/>
            <person name="James T.Y."/>
            <person name="O'Malley M.A."/>
            <person name="Stajich J.E."/>
            <person name="Spatafora J.W."/>
            <person name="Visel A."/>
            <person name="Grigoriev I.V."/>
        </authorList>
    </citation>
    <scope>NUCLEOTIDE SEQUENCE [LARGE SCALE GENOMIC DNA]</scope>
    <source>
        <strain evidence="14 15">NRRL 3301</strain>
    </source>
</reference>
<feature type="coiled-coil region" evidence="11">
    <location>
        <begin position="344"/>
        <end position="378"/>
    </location>
</feature>
<evidence type="ECO:0000259" key="13">
    <source>
        <dbReference type="Pfam" id="PF18077"/>
    </source>
</evidence>
<dbReference type="GO" id="GO:0051301">
    <property type="term" value="P:cell division"/>
    <property type="evidence" value="ECO:0007669"/>
    <property type="project" value="UniProtKB-UniRule"/>
</dbReference>
<dbReference type="STRING" id="101127.A0A1X2GCQ1"/>
<organism evidence="14 15">
    <name type="scientific">Hesseltinella vesiculosa</name>
    <dbReference type="NCBI Taxonomy" id="101127"/>
    <lineage>
        <taxon>Eukaryota</taxon>
        <taxon>Fungi</taxon>
        <taxon>Fungi incertae sedis</taxon>
        <taxon>Mucoromycota</taxon>
        <taxon>Mucoromycotina</taxon>
        <taxon>Mucoromycetes</taxon>
        <taxon>Mucorales</taxon>
        <taxon>Cunninghamellaceae</taxon>
        <taxon>Hesseltinella</taxon>
    </lineage>
</organism>
<evidence type="ECO:0000256" key="4">
    <source>
        <dbReference type="ARBA" id="ARBA00022776"/>
    </source>
</evidence>
<evidence type="ECO:0000256" key="11">
    <source>
        <dbReference type="SAM" id="Coils"/>
    </source>
</evidence>
<protein>
    <recommendedName>
        <fullName evidence="10">Kinetochore protein NDC80</fullName>
    </recommendedName>
</protein>
<keyword evidence="7 10" id="KW-0539">Nucleus</keyword>
<dbReference type="InterPro" id="IPR005550">
    <property type="entry name" value="Kinetochore_Ndc80"/>
</dbReference>
<dbReference type="Proteomes" id="UP000242146">
    <property type="component" value="Unassembled WGS sequence"/>
</dbReference>
<dbReference type="PANTHER" id="PTHR10643">
    <property type="entry name" value="KINETOCHORE PROTEIN NDC80"/>
    <property type="match status" value="1"/>
</dbReference>
<comment type="similarity">
    <text evidence="1 10">Belongs to the NDC80/HEC1 family.</text>
</comment>
<dbReference type="AlphaFoldDB" id="A0A1X2GCQ1"/>